<protein>
    <submittedName>
        <fullName evidence="3">Uncharacterized protein</fullName>
    </submittedName>
</protein>
<name>A0A165FV76_9APHY</name>
<keyword evidence="2" id="KW-0812">Transmembrane</keyword>
<proteinExistence type="predicted"/>
<keyword evidence="2" id="KW-0472">Membrane</keyword>
<dbReference type="RefSeq" id="XP_040767195.1">
    <property type="nucleotide sequence ID" value="XM_040906879.1"/>
</dbReference>
<keyword evidence="2" id="KW-1133">Transmembrane helix</keyword>
<gene>
    <name evidence="3" type="ORF">LAESUDRAFT_712003</name>
</gene>
<dbReference type="EMBL" id="KV427611">
    <property type="protein sequence ID" value="KZT09455.1"/>
    <property type="molecule type" value="Genomic_DNA"/>
</dbReference>
<evidence type="ECO:0000313" key="4">
    <source>
        <dbReference type="Proteomes" id="UP000076871"/>
    </source>
</evidence>
<dbReference type="AlphaFoldDB" id="A0A165FV76"/>
<evidence type="ECO:0000256" key="1">
    <source>
        <dbReference type="SAM" id="MobiDB-lite"/>
    </source>
</evidence>
<evidence type="ECO:0000256" key="2">
    <source>
        <dbReference type="SAM" id="Phobius"/>
    </source>
</evidence>
<feature type="transmembrane region" description="Helical" evidence="2">
    <location>
        <begin position="15"/>
        <end position="33"/>
    </location>
</feature>
<dbReference type="InParanoid" id="A0A165FV76"/>
<evidence type="ECO:0000313" key="3">
    <source>
        <dbReference type="EMBL" id="KZT09455.1"/>
    </source>
</evidence>
<sequence>MYKLAGLSKDRRVHSFYSGSNAISAAVVVVSMLRPAKARRLINRDSLRGLFWPYRSVSFVCYTAALAGSSKRMRAEGGDADVERTMLSIPAACTYAQVGASTRMPERACIEILEAAITEIQNPQVYGSSSSPGHGSIARTVASRLDQGRQVQHNFNLRLTPPPPELPYVHSWAGPATANPNPNEQARRRRRCYREQAARRAREHGRRLGDVCGGEEKAERERAGPGGSKPAQ</sequence>
<keyword evidence="4" id="KW-1185">Reference proteome</keyword>
<dbReference type="Proteomes" id="UP000076871">
    <property type="component" value="Unassembled WGS sequence"/>
</dbReference>
<reference evidence="3 4" key="1">
    <citation type="journal article" date="2016" name="Mol. Biol. Evol.">
        <title>Comparative Genomics of Early-Diverging Mushroom-Forming Fungi Provides Insights into the Origins of Lignocellulose Decay Capabilities.</title>
        <authorList>
            <person name="Nagy L.G."/>
            <person name="Riley R."/>
            <person name="Tritt A."/>
            <person name="Adam C."/>
            <person name="Daum C."/>
            <person name="Floudas D."/>
            <person name="Sun H."/>
            <person name="Yadav J.S."/>
            <person name="Pangilinan J."/>
            <person name="Larsson K.H."/>
            <person name="Matsuura K."/>
            <person name="Barry K."/>
            <person name="Labutti K."/>
            <person name="Kuo R."/>
            <person name="Ohm R.A."/>
            <person name="Bhattacharya S.S."/>
            <person name="Shirouzu T."/>
            <person name="Yoshinaga Y."/>
            <person name="Martin F.M."/>
            <person name="Grigoriev I.V."/>
            <person name="Hibbett D.S."/>
        </authorList>
    </citation>
    <scope>NUCLEOTIDE SEQUENCE [LARGE SCALE GENOMIC DNA]</scope>
    <source>
        <strain evidence="3 4">93-53</strain>
    </source>
</reference>
<dbReference type="GeneID" id="63823908"/>
<feature type="region of interest" description="Disordered" evidence="1">
    <location>
        <begin position="168"/>
        <end position="232"/>
    </location>
</feature>
<organism evidence="3 4">
    <name type="scientific">Laetiporus sulphureus 93-53</name>
    <dbReference type="NCBI Taxonomy" id="1314785"/>
    <lineage>
        <taxon>Eukaryota</taxon>
        <taxon>Fungi</taxon>
        <taxon>Dikarya</taxon>
        <taxon>Basidiomycota</taxon>
        <taxon>Agaricomycotina</taxon>
        <taxon>Agaricomycetes</taxon>
        <taxon>Polyporales</taxon>
        <taxon>Laetiporus</taxon>
    </lineage>
</organism>
<feature type="compositionally biased region" description="Basic and acidic residues" evidence="1">
    <location>
        <begin position="193"/>
        <end position="223"/>
    </location>
</feature>
<accession>A0A165FV76</accession>